<dbReference type="AlphaFoldDB" id="A0A0F8A055"/>
<feature type="compositionally biased region" description="Basic and acidic residues" evidence="1">
    <location>
        <begin position="1008"/>
        <end position="1020"/>
    </location>
</feature>
<dbReference type="Pfam" id="PF12520">
    <property type="entry name" value="DUF3723"/>
    <property type="match status" value="1"/>
</dbReference>
<name>A0A0F8A055_9HYPO</name>
<feature type="region of interest" description="Disordered" evidence="1">
    <location>
        <begin position="748"/>
        <end position="772"/>
    </location>
</feature>
<feature type="region of interest" description="Disordered" evidence="1">
    <location>
        <begin position="938"/>
        <end position="975"/>
    </location>
</feature>
<feature type="compositionally biased region" description="Basic and acidic residues" evidence="1">
    <location>
        <begin position="945"/>
        <end position="972"/>
    </location>
</feature>
<proteinExistence type="predicted"/>
<evidence type="ECO:0000313" key="3">
    <source>
        <dbReference type="Proteomes" id="UP000054481"/>
    </source>
</evidence>
<dbReference type="OrthoDB" id="4867059at2759"/>
<feature type="compositionally biased region" description="Basic and acidic residues" evidence="1">
    <location>
        <begin position="616"/>
        <end position="626"/>
    </location>
</feature>
<sequence length="1060" mass="120904">MSDVSRLRHINEEKRKHLLWQGVFVSLDILEFPFSRALDQTHVERLTKAFSGGRCLPEREDYRIPAIASKDAFEASWFEDIDGSIYLKPPANFKLRCLRGQHRARAAQNLVPGRQHWVVDIYDSAISHDAQVDFIEKYDGEKPPDDGEFYYKARLYAGAFGVDHADMNLERRWKARWNSLPKRRSPGDRNSDDLERLLGHQRYVIVLDSLHHLKALYSGLRLGSIGKMISLGCEEEVLGELRRLQSFWYKVFEGNETFMNHFDSNSLGKLQRTAPGACARQKAKLESEIIAGEILPSLILEDRLRVFQNFCAATRDTIAPSLDTFFGNLNYREVLRSCMARLIDPLCSRNESLRSIFSESFVSPAGPSHCFIQVDSDHLVRIRTEDDPFDISYRQLWLFALRHCDSLPPVLRPRKAGPSGDPAHKRVLYEFARLAYEIGFRTTRINELLGKDPDREIARHMLQMARDSRRYTYPDLELAISHVAAAFRNAVHKLDVEPVDPPDGNRAANLCGKPRVEHFEGDKNFMFLHRLHGPAPQQGNRPSSFFIARSHYFSFLGDDLKTDFSEVEQLDRIAIYNREVSSAGIAEGLLQDQNSASEAAKEELIAREARLQEEERRLNGRERDLQEAQAALSQHVSQLDQTREEQLQDSVAKKLEEARHHQDETLRNYQARIQEQEQQLERARLLLQQQEQCAKQIEDLEAQRKVIEQGQQTKDRLELEIADLERYKQELMEELQLLSQEVEAKKTSQSHFPGLAEVDSQAGKPEAEENNFQSVGQETEYIPQPIQPQTRLDPLFLSDDSESEGAFIGPLDGNGSYESVSDILQFVRQDGSPLAEFPLDDHESIRRYAAEARDRACTLWYQDPEGGPAKRVQGDYCFELARPGFPCVIIIADGDLDTRELPGRSVIGKRKLTAPEDDSYGRDHRGWALVKHNSIHPTRPVEINPKVDDDVLRPVKKPRREEPDRSEQDRTVGEGGLHKTTVGICLVFRVDLAGRVLSRELDGRGELRQGREVVGPHDRSTSAVEQESLPSHPEEADKDVATYLGDVKDLIGEASTIYLE</sequence>
<feature type="region of interest" description="Disordered" evidence="1">
    <location>
        <begin position="616"/>
        <end position="647"/>
    </location>
</feature>
<dbReference type="InterPro" id="IPR022198">
    <property type="entry name" value="DUF3723"/>
</dbReference>
<organism evidence="2 3">
    <name type="scientific">Hirsutella minnesotensis 3608</name>
    <dbReference type="NCBI Taxonomy" id="1043627"/>
    <lineage>
        <taxon>Eukaryota</taxon>
        <taxon>Fungi</taxon>
        <taxon>Dikarya</taxon>
        <taxon>Ascomycota</taxon>
        <taxon>Pezizomycotina</taxon>
        <taxon>Sordariomycetes</taxon>
        <taxon>Hypocreomycetidae</taxon>
        <taxon>Hypocreales</taxon>
        <taxon>Ophiocordycipitaceae</taxon>
        <taxon>Hirsutella</taxon>
    </lineage>
</organism>
<dbReference type="Proteomes" id="UP000054481">
    <property type="component" value="Unassembled WGS sequence"/>
</dbReference>
<keyword evidence="3" id="KW-1185">Reference proteome</keyword>
<accession>A0A0F8A055</accession>
<reference evidence="2 3" key="1">
    <citation type="journal article" date="2014" name="Genome Biol. Evol.">
        <title>Comparative genomics and transcriptomics analyses reveal divergent lifestyle features of nematode endoparasitic fungus Hirsutella minnesotensis.</title>
        <authorList>
            <person name="Lai Y."/>
            <person name="Liu K."/>
            <person name="Zhang X."/>
            <person name="Zhang X."/>
            <person name="Li K."/>
            <person name="Wang N."/>
            <person name="Shu C."/>
            <person name="Wu Y."/>
            <person name="Wang C."/>
            <person name="Bushley K.E."/>
            <person name="Xiang M."/>
            <person name="Liu X."/>
        </authorList>
    </citation>
    <scope>NUCLEOTIDE SEQUENCE [LARGE SCALE GENOMIC DNA]</scope>
    <source>
        <strain evidence="2 3">3608</strain>
    </source>
</reference>
<dbReference type="EMBL" id="KQ030980">
    <property type="protein sequence ID" value="KJZ68204.1"/>
    <property type="molecule type" value="Genomic_DNA"/>
</dbReference>
<feature type="compositionally biased region" description="Polar residues" evidence="1">
    <location>
        <begin position="631"/>
        <end position="640"/>
    </location>
</feature>
<gene>
    <name evidence="2" type="ORF">HIM_12405</name>
</gene>
<evidence type="ECO:0000256" key="1">
    <source>
        <dbReference type="SAM" id="MobiDB-lite"/>
    </source>
</evidence>
<feature type="region of interest" description="Disordered" evidence="1">
    <location>
        <begin position="1008"/>
        <end position="1035"/>
    </location>
</feature>
<protein>
    <submittedName>
        <fullName evidence="2">Uncharacterized protein</fullName>
    </submittedName>
</protein>
<evidence type="ECO:0000313" key="2">
    <source>
        <dbReference type="EMBL" id="KJZ68204.1"/>
    </source>
</evidence>
<dbReference type="PANTHER" id="PTHR23159">
    <property type="entry name" value="CENTROSOMAL PROTEIN 2"/>
    <property type="match status" value="1"/>
</dbReference>
<dbReference type="PANTHER" id="PTHR23159:SF60">
    <property type="entry name" value="SPINDLE ASSEMBLY ABNORMAL PROTEIN 4"/>
    <property type="match status" value="1"/>
</dbReference>